<gene>
    <name evidence="1" type="ORF">GCM10007175_25230</name>
</gene>
<comment type="caution">
    <text evidence="1">The sequence shown here is derived from an EMBL/GenBank/DDBJ whole genome shotgun (WGS) entry which is preliminary data.</text>
</comment>
<protein>
    <submittedName>
        <fullName evidence="1">Uncharacterized protein</fullName>
    </submittedName>
</protein>
<accession>A0ABQ2CGU1</accession>
<dbReference type="EMBL" id="BMKV01000004">
    <property type="protein sequence ID" value="GGI86959.1"/>
    <property type="molecule type" value="Genomic_DNA"/>
</dbReference>
<dbReference type="Pfam" id="PF23913">
    <property type="entry name" value="DUF7255"/>
    <property type="match status" value="1"/>
</dbReference>
<organism evidence="1 2">
    <name type="scientific">Pseudarthrobacter scleromae</name>
    <dbReference type="NCBI Taxonomy" id="158897"/>
    <lineage>
        <taxon>Bacteria</taxon>
        <taxon>Bacillati</taxon>
        <taxon>Actinomycetota</taxon>
        <taxon>Actinomycetes</taxon>
        <taxon>Micrococcales</taxon>
        <taxon>Micrococcaceae</taxon>
        <taxon>Pseudarthrobacter</taxon>
    </lineage>
</organism>
<dbReference type="InterPro" id="IPR055679">
    <property type="entry name" value="DUF7255"/>
</dbReference>
<sequence length="199" mass="21879">MVSSMARGDTELAFKAAAAADGIELTQSYSFTWMTEQGHFGLPPEAADAVRSLHDIFLALEGDAAPYAAGRSNVLRGDLLHKPTGTIIEVDELQHFSSWRLITLDAYPPDAALGFDRDEYIDLCRRNAVRADKYRASKLAKGFPNPGSRTRQRAYYDSLRDLAASAMGLPPVIRVPAIDDDGAEAYPRHRDRIARALSI</sequence>
<keyword evidence="2" id="KW-1185">Reference proteome</keyword>
<name>A0ABQ2CGU1_9MICC</name>
<evidence type="ECO:0000313" key="1">
    <source>
        <dbReference type="EMBL" id="GGI86959.1"/>
    </source>
</evidence>
<dbReference type="Proteomes" id="UP000658754">
    <property type="component" value="Unassembled WGS sequence"/>
</dbReference>
<proteinExistence type="predicted"/>
<evidence type="ECO:0000313" key="2">
    <source>
        <dbReference type="Proteomes" id="UP000658754"/>
    </source>
</evidence>
<reference evidence="2" key="1">
    <citation type="journal article" date="2019" name="Int. J. Syst. Evol. Microbiol.">
        <title>The Global Catalogue of Microorganisms (GCM) 10K type strain sequencing project: providing services to taxonomists for standard genome sequencing and annotation.</title>
        <authorList>
            <consortium name="The Broad Institute Genomics Platform"/>
            <consortium name="The Broad Institute Genome Sequencing Center for Infectious Disease"/>
            <person name="Wu L."/>
            <person name="Ma J."/>
        </authorList>
    </citation>
    <scope>NUCLEOTIDE SEQUENCE [LARGE SCALE GENOMIC DNA]</scope>
    <source>
        <strain evidence="2">CGMCC 1.3601</strain>
    </source>
</reference>